<comment type="caution">
    <text evidence="1">The sequence shown here is derived from an EMBL/GenBank/DDBJ whole genome shotgun (WGS) entry which is preliminary data.</text>
</comment>
<reference evidence="1 2" key="1">
    <citation type="submission" date="2021-02" db="EMBL/GenBank/DDBJ databases">
        <authorList>
            <person name="Park J.-S."/>
        </authorList>
    </citation>
    <scope>NUCLEOTIDE SEQUENCE [LARGE SCALE GENOMIC DNA]</scope>
    <source>
        <strain evidence="1 2">188UL20-2</strain>
    </source>
</reference>
<organism evidence="1 2">
    <name type="scientific">Vibrio ulleungensis</name>
    <dbReference type="NCBI Taxonomy" id="2807619"/>
    <lineage>
        <taxon>Bacteria</taxon>
        <taxon>Pseudomonadati</taxon>
        <taxon>Pseudomonadota</taxon>
        <taxon>Gammaproteobacteria</taxon>
        <taxon>Vibrionales</taxon>
        <taxon>Vibrionaceae</taxon>
        <taxon>Vibrio</taxon>
    </lineage>
</organism>
<accession>A0ABS2HIF1</accession>
<dbReference type="EMBL" id="JAFEUM010000002">
    <property type="protein sequence ID" value="MBM7035948.1"/>
    <property type="molecule type" value="Genomic_DNA"/>
</dbReference>
<gene>
    <name evidence="1" type="ORF">JQC93_05955</name>
</gene>
<protein>
    <submittedName>
        <fullName evidence="1">DUF4250 domain-containing protein</fullName>
    </submittedName>
</protein>
<evidence type="ECO:0000313" key="1">
    <source>
        <dbReference type="EMBL" id="MBM7035948.1"/>
    </source>
</evidence>
<dbReference type="Pfam" id="PF14056">
    <property type="entry name" value="DUF4250"/>
    <property type="match status" value="1"/>
</dbReference>
<evidence type="ECO:0000313" key="2">
    <source>
        <dbReference type="Proteomes" id="UP000809621"/>
    </source>
</evidence>
<keyword evidence="2" id="KW-1185">Reference proteome</keyword>
<proteinExistence type="predicted"/>
<sequence>MDLSNVNKWDGNILIGIVNEKLRLECHSVEELATMYEIDMESLNNKLADVGFSYDPLTNQFKSQF</sequence>
<dbReference type="InterPro" id="IPR025346">
    <property type="entry name" value="DUF4250"/>
</dbReference>
<dbReference type="RefSeq" id="WP_205157566.1">
    <property type="nucleotide sequence ID" value="NZ_JAFEUM010000002.1"/>
</dbReference>
<dbReference type="Proteomes" id="UP000809621">
    <property type="component" value="Unassembled WGS sequence"/>
</dbReference>
<name>A0ABS2HIF1_9VIBR</name>